<comment type="caution">
    <text evidence="1">The sequence shown here is derived from an EMBL/GenBank/DDBJ whole genome shotgun (WGS) entry which is preliminary data.</text>
</comment>
<keyword evidence="2" id="KW-1185">Reference proteome</keyword>
<name>A0A7W6ADN9_9SPHN</name>
<organism evidence="1 2">
    <name type="scientific">Sphingomonas pseudosanguinis</name>
    <dbReference type="NCBI Taxonomy" id="413712"/>
    <lineage>
        <taxon>Bacteria</taxon>
        <taxon>Pseudomonadati</taxon>
        <taxon>Pseudomonadota</taxon>
        <taxon>Alphaproteobacteria</taxon>
        <taxon>Sphingomonadales</taxon>
        <taxon>Sphingomonadaceae</taxon>
        <taxon>Sphingomonas</taxon>
    </lineage>
</organism>
<reference evidence="1 2" key="1">
    <citation type="submission" date="2020-08" db="EMBL/GenBank/DDBJ databases">
        <title>Genomic Encyclopedia of Type Strains, Phase IV (KMG-IV): sequencing the most valuable type-strain genomes for metagenomic binning, comparative biology and taxonomic classification.</title>
        <authorList>
            <person name="Goeker M."/>
        </authorList>
    </citation>
    <scope>NUCLEOTIDE SEQUENCE [LARGE SCALE GENOMIC DNA]</scope>
    <source>
        <strain evidence="1 2">DSM 19512</strain>
    </source>
</reference>
<dbReference type="RefSeq" id="WP_183951948.1">
    <property type="nucleotide sequence ID" value="NZ_JACIDH010000009.1"/>
</dbReference>
<proteinExistence type="predicted"/>
<evidence type="ECO:0000313" key="2">
    <source>
        <dbReference type="Proteomes" id="UP000538670"/>
    </source>
</evidence>
<gene>
    <name evidence="1" type="ORF">GGR48_002224</name>
</gene>
<evidence type="ECO:0000313" key="1">
    <source>
        <dbReference type="EMBL" id="MBB3879790.1"/>
    </source>
</evidence>
<protein>
    <submittedName>
        <fullName evidence="1">Uncharacterized protein</fullName>
    </submittedName>
</protein>
<dbReference type="EMBL" id="JACIDH010000009">
    <property type="protein sequence ID" value="MBB3879790.1"/>
    <property type="molecule type" value="Genomic_DNA"/>
</dbReference>
<sequence length="120" mass="13137">MQPHIRAIIAASAHALLTGRKVAGLYDHHAERHLRIAAEARGAHLQGYDGERASKFGGTLPELRDLGADAAINMTIEDGEARGYDRSSGTHFTARTTEQQVQLFDHAAESWFTYIVQVAP</sequence>
<dbReference type="Proteomes" id="UP000538670">
    <property type="component" value="Unassembled WGS sequence"/>
</dbReference>
<dbReference type="AlphaFoldDB" id="A0A7W6ADN9"/>
<accession>A0A7W6ADN9</accession>